<dbReference type="OrthoDB" id="10250354at2759"/>
<dbReference type="STRING" id="1858805.M5GEW8"/>
<feature type="domain" description="J" evidence="2">
    <location>
        <begin position="8"/>
        <end position="75"/>
    </location>
</feature>
<dbReference type="PROSITE" id="PS00636">
    <property type="entry name" value="DNAJ_1"/>
    <property type="match status" value="1"/>
</dbReference>
<evidence type="ECO:0000313" key="4">
    <source>
        <dbReference type="Proteomes" id="UP000030653"/>
    </source>
</evidence>
<dbReference type="PANTHER" id="PTHR43948:SF10">
    <property type="entry name" value="MRJ, ISOFORM E"/>
    <property type="match status" value="1"/>
</dbReference>
<dbReference type="PROSITE" id="PS50076">
    <property type="entry name" value="DNAJ_2"/>
    <property type="match status" value="1"/>
</dbReference>
<evidence type="ECO:0000256" key="1">
    <source>
        <dbReference type="SAM" id="MobiDB-lite"/>
    </source>
</evidence>
<dbReference type="HOGENOM" id="CLU_1212276_0_0_1"/>
<dbReference type="RefSeq" id="XP_040630537.1">
    <property type="nucleotide sequence ID" value="XM_040772266.1"/>
</dbReference>
<dbReference type="AlphaFoldDB" id="M5GEW8"/>
<feature type="compositionally biased region" description="Polar residues" evidence="1">
    <location>
        <begin position="208"/>
        <end position="220"/>
    </location>
</feature>
<protein>
    <submittedName>
        <fullName evidence="3">DnaJ-domain-containing protein</fullName>
    </submittedName>
</protein>
<feature type="compositionally biased region" description="Basic and acidic residues" evidence="1">
    <location>
        <begin position="64"/>
        <end position="75"/>
    </location>
</feature>
<name>M5GEW8_DACPD</name>
<proteinExistence type="predicted"/>
<feature type="region of interest" description="Disordered" evidence="1">
    <location>
        <begin position="30"/>
        <end position="49"/>
    </location>
</feature>
<dbReference type="GO" id="GO:0051087">
    <property type="term" value="F:protein-folding chaperone binding"/>
    <property type="evidence" value="ECO:0007669"/>
    <property type="project" value="TreeGrafter"/>
</dbReference>
<dbReference type="InterPro" id="IPR036869">
    <property type="entry name" value="J_dom_sf"/>
</dbReference>
<keyword evidence="4" id="KW-1185">Reference proteome</keyword>
<dbReference type="CDD" id="cd06257">
    <property type="entry name" value="DnaJ"/>
    <property type="match status" value="1"/>
</dbReference>
<dbReference type="PRINTS" id="PR00625">
    <property type="entry name" value="JDOMAIN"/>
</dbReference>
<dbReference type="GO" id="GO:0005634">
    <property type="term" value="C:nucleus"/>
    <property type="evidence" value="ECO:0007669"/>
    <property type="project" value="TreeGrafter"/>
</dbReference>
<dbReference type="PANTHER" id="PTHR43948">
    <property type="entry name" value="DNAJ HOMOLOG SUBFAMILY B"/>
    <property type="match status" value="1"/>
</dbReference>
<gene>
    <name evidence="3" type="ORF">DACRYDRAFT_21162</name>
</gene>
<feature type="compositionally biased region" description="Basic and acidic residues" evidence="1">
    <location>
        <begin position="36"/>
        <end position="49"/>
    </location>
</feature>
<reference evidence="3 4" key="1">
    <citation type="journal article" date="2012" name="Science">
        <title>The Paleozoic origin of enzymatic lignin decomposition reconstructed from 31 fungal genomes.</title>
        <authorList>
            <person name="Floudas D."/>
            <person name="Binder M."/>
            <person name="Riley R."/>
            <person name="Barry K."/>
            <person name="Blanchette R.A."/>
            <person name="Henrissat B."/>
            <person name="Martinez A.T."/>
            <person name="Otillar R."/>
            <person name="Spatafora J.W."/>
            <person name="Yadav J.S."/>
            <person name="Aerts A."/>
            <person name="Benoit I."/>
            <person name="Boyd A."/>
            <person name="Carlson A."/>
            <person name="Copeland A."/>
            <person name="Coutinho P.M."/>
            <person name="de Vries R.P."/>
            <person name="Ferreira P."/>
            <person name="Findley K."/>
            <person name="Foster B."/>
            <person name="Gaskell J."/>
            <person name="Glotzer D."/>
            <person name="Gorecki P."/>
            <person name="Heitman J."/>
            <person name="Hesse C."/>
            <person name="Hori C."/>
            <person name="Igarashi K."/>
            <person name="Jurgens J.A."/>
            <person name="Kallen N."/>
            <person name="Kersten P."/>
            <person name="Kohler A."/>
            <person name="Kuees U."/>
            <person name="Kumar T.K.A."/>
            <person name="Kuo A."/>
            <person name="LaButti K."/>
            <person name="Larrondo L.F."/>
            <person name="Lindquist E."/>
            <person name="Ling A."/>
            <person name="Lombard V."/>
            <person name="Lucas S."/>
            <person name="Lundell T."/>
            <person name="Martin R."/>
            <person name="McLaughlin D.J."/>
            <person name="Morgenstern I."/>
            <person name="Morin E."/>
            <person name="Murat C."/>
            <person name="Nagy L.G."/>
            <person name="Nolan M."/>
            <person name="Ohm R.A."/>
            <person name="Patyshakuliyeva A."/>
            <person name="Rokas A."/>
            <person name="Ruiz-Duenas F.J."/>
            <person name="Sabat G."/>
            <person name="Salamov A."/>
            <person name="Samejima M."/>
            <person name="Schmutz J."/>
            <person name="Slot J.C."/>
            <person name="St John F."/>
            <person name="Stenlid J."/>
            <person name="Sun H."/>
            <person name="Sun S."/>
            <person name="Syed K."/>
            <person name="Tsang A."/>
            <person name="Wiebenga A."/>
            <person name="Young D."/>
            <person name="Pisabarro A."/>
            <person name="Eastwood D.C."/>
            <person name="Martin F."/>
            <person name="Cullen D."/>
            <person name="Grigoriev I.V."/>
            <person name="Hibbett D.S."/>
        </authorList>
    </citation>
    <scope>NUCLEOTIDE SEQUENCE [LARGE SCALE GENOMIC DNA]</scope>
    <source>
        <strain evidence="3 4">DJM-731 SS1</strain>
    </source>
</reference>
<dbReference type="GO" id="GO:0044183">
    <property type="term" value="F:protein folding chaperone"/>
    <property type="evidence" value="ECO:0007669"/>
    <property type="project" value="TreeGrafter"/>
</dbReference>
<dbReference type="Pfam" id="PF00226">
    <property type="entry name" value="DnaJ"/>
    <property type="match status" value="1"/>
</dbReference>
<dbReference type="InterPro" id="IPR001623">
    <property type="entry name" value="DnaJ_domain"/>
</dbReference>
<dbReference type="GeneID" id="63687328"/>
<dbReference type="SMART" id="SM00271">
    <property type="entry name" value="DnaJ"/>
    <property type="match status" value="1"/>
</dbReference>
<dbReference type="EMBL" id="JH795859">
    <property type="protein sequence ID" value="EJU03643.1"/>
    <property type="molecule type" value="Genomic_DNA"/>
</dbReference>
<dbReference type="GO" id="GO:0051082">
    <property type="term" value="F:unfolded protein binding"/>
    <property type="evidence" value="ECO:0007669"/>
    <property type="project" value="TreeGrafter"/>
</dbReference>
<feature type="region of interest" description="Disordered" evidence="1">
    <location>
        <begin position="208"/>
        <end position="229"/>
    </location>
</feature>
<dbReference type="Proteomes" id="UP000030653">
    <property type="component" value="Unassembled WGS sequence"/>
</dbReference>
<dbReference type="Gene3D" id="1.10.287.110">
    <property type="entry name" value="DnaJ domain"/>
    <property type="match status" value="1"/>
</dbReference>
<sequence>MSAAKTYALYDVLGVSQTASHDEIRKAYKRKALATHPDRAPPDQKSQAEEAFRAVAAAYEILSDSDKRREYDQRGDLPSPTTAPPPGNPWTQRPGSRSSFPSASHRQQQDFPQYSYDDAHLPPFGTFRQPQPFYMFDDDPFIHSFPFGDPFVLFDQMFNHTPHATLFTGPFAPPPFFPPRPFGRGIPRPVPPQVRGVKPGQGEWFSESYSSRIVNGQEESTYTRRDAQG</sequence>
<dbReference type="InterPro" id="IPR018253">
    <property type="entry name" value="DnaJ_domain_CS"/>
</dbReference>
<dbReference type="GO" id="GO:0005737">
    <property type="term" value="C:cytoplasm"/>
    <property type="evidence" value="ECO:0007669"/>
    <property type="project" value="TreeGrafter"/>
</dbReference>
<feature type="compositionally biased region" description="Polar residues" evidence="1">
    <location>
        <begin position="93"/>
        <end position="109"/>
    </location>
</feature>
<evidence type="ECO:0000313" key="3">
    <source>
        <dbReference type="EMBL" id="EJU03643.1"/>
    </source>
</evidence>
<feature type="non-terminal residue" evidence="3">
    <location>
        <position position="1"/>
    </location>
</feature>
<dbReference type="OMA" id="WISESHE"/>
<accession>M5GEW8</accession>
<evidence type="ECO:0000259" key="2">
    <source>
        <dbReference type="PROSITE" id="PS50076"/>
    </source>
</evidence>
<organism evidence="3 4">
    <name type="scientific">Dacryopinax primogenitus (strain DJM 731)</name>
    <name type="common">Brown rot fungus</name>
    <dbReference type="NCBI Taxonomy" id="1858805"/>
    <lineage>
        <taxon>Eukaryota</taxon>
        <taxon>Fungi</taxon>
        <taxon>Dikarya</taxon>
        <taxon>Basidiomycota</taxon>
        <taxon>Agaricomycotina</taxon>
        <taxon>Dacrymycetes</taxon>
        <taxon>Dacrymycetales</taxon>
        <taxon>Dacrymycetaceae</taxon>
        <taxon>Dacryopinax</taxon>
    </lineage>
</organism>
<dbReference type="SUPFAM" id="SSF46565">
    <property type="entry name" value="Chaperone J-domain"/>
    <property type="match status" value="1"/>
</dbReference>
<feature type="region of interest" description="Disordered" evidence="1">
    <location>
        <begin position="63"/>
        <end position="109"/>
    </location>
</feature>